<protein>
    <recommendedName>
        <fullName evidence="6">PKD domain-containing protein</fullName>
    </recommendedName>
</protein>
<keyword evidence="3" id="KW-0325">Glycoprotein</keyword>
<dbReference type="SMART" id="SM00191">
    <property type="entry name" value="Int_alpha"/>
    <property type="match status" value="5"/>
</dbReference>
<organism evidence="4 5">
    <name type="scientific">Rudanella paleaurantiibacter</name>
    <dbReference type="NCBI Taxonomy" id="2614655"/>
    <lineage>
        <taxon>Bacteria</taxon>
        <taxon>Pseudomonadati</taxon>
        <taxon>Bacteroidota</taxon>
        <taxon>Cytophagia</taxon>
        <taxon>Cytophagales</taxon>
        <taxon>Cytophagaceae</taxon>
        <taxon>Rudanella</taxon>
    </lineage>
</organism>
<sequence>MTQHLQKAQLIKLLFSSSTAIKLIFYFLIACTLQSSPVQAQIGMGGQPHPSAVLDLKTTDKAFYPPRLTTSQRKAIANPQAGAFVYDLDQNSLYLYDGTSWLPLSFANIPPINSSATDGAAFDSFGLVVAISGDYALIGAFGDDFGSTQDQGSAYIFMRSENSWVQQAKLIASDGASGDTFGRSVAISGDYALIGAPGDDLSKGSAYVFMRTGTTWTQQGKLVASDGTASDYFGFSVALSGDYALVGAYYDDNRKGSAYMFMRDGTTWTQKQKLTADNGVVDEYFGYNLALSGDYALVGAYGESQNKGSAYVYMRTGTTWTRQSKLVASDGVANDYFGYSVAISGDYALVGAYKDDNGKGAAYIFVRDGSNWTQQEKITANDGLAGDGFGCSVALSGSYALVGAREDDLCCKNDQGSAYLFVRNTSTWKLVRKITDNAPAGTNNGYSVSLSNNAYIIGGPYFQNYQGKVAFGIVEN</sequence>
<proteinExistence type="predicted"/>
<dbReference type="Pfam" id="PF14312">
    <property type="entry name" value="FG-GAP_2"/>
    <property type="match status" value="6"/>
</dbReference>
<reference evidence="4 5" key="1">
    <citation type="submission" date="2019-10" db="EMBL/GenBank/DDBJ databases">
        <title>Rudanella paleaurantiibacter sp. nov., isolated from sludge.</title>
        <authorList>
            <person name="Xu S.Q."/>
        </authorList>
    </citation>
    <scope>NUCLEOTIDE SEQUENCE [LARGE SCALE GENOMIC DNA]</scope>
    <source>
        <strain evidence="4 5">HX-22-17</strain>
    </source>
</reference>
<name>A0A7J5TSR9_9BACT</name>
<dbReference type="PANTHER" id="PTHR36220:SF1">
    <property type="entry name" value="GAMMA TUBULIN COMPLEX COMPONENT C-TERMINAL DOMAIN-CONTAINING PROTEIN"/>
    <property type="match status" value="1"/>
</dbReference>
<evidence type="ECO:0000256" key="3">
    <source>
        <dbReference type="ARBA" id="ARBA00023180"/>
    </source>
</evidence>
<dbReference type="Proteomes" id="UP000488299">
    <property type="component" value="Unassembled WGS sequence"/>
</dbReference>
<evidence type="ECO:0000313" key="4">
    <source>
        <dbReference type="EMBL" id="KAB7726636.1"/>
    </source>
</evidence>
<evidence type="ECO:0000313" key="5">
    <source>
        <dbReference type="Proteomes" id="UP000488299"/>
    </source>
</evidence>
<dbReference type="RefSeq" id="WP_152126709.1">
    <property type="nucleotide sequence ID" value="NZ_WELI01000014.1"/>
</dbReference>
<evidence type="ECO:0008006" key="6">
    <source>
        <dbReference type="Google" id="ProtNLM"/>
    </source>
</evidence>
<dbReference type="SUPFAM" id="SSF69318">
    <property type="entry name" value="Integrin alpha N-terminal domain"/>
    <property type="match status" value="2"/>
</dbReference>
<evidence type="ECO:0000256" key="1">
    <source>
        <dbReference type="ARBA" id="ARBA00022729"/>
    </source>
</evidence>
<dbReference type="AlphaFoldDB" id="A0A7J5TSR9"/>
<dbReference type="InterPro" id="IPR028994">
    <property type="entry name" value="Integrin_alpha_N"/>
</dbReference>
<keyword evidence="2" id="KW-0677">Repeat</keyword>
<keyword evidence="1" id="KW-0732">Signal</keyword>
<accession>A0A7J5TSR9</accession>
<gene>
    <name evidence="4" type="ORF">F5984_23705</name>
</gene>
<dbReference type="InterPro" id="IPR013519">
    <property type="entry name" value="Int_alpha_beta-p"/>
</dbReference>
<keyword evidence="5" id="KW-1185">Reference proteome</keyword>
<dbReference type="PANTHER" id="PTHR36220">
    <property type="entry name" value="UNNAMED PRODUCT"/>
    <property type="match status" value="1"/>
</dbReference>
<dbReference type="InterPro" id="IPR013517">
    <property type="entry name" value="FG-GAP"/>
</dbReference>
<dbReference type="Gene3D" id="2.130.10.130">
    <property type="entry name" value="Integrin alpha, N-terminal"/>
    <property type="match status" value="2"/>
</dbReference>
<dbReference type="EMBL" id="WELI01000014">
    <property type="protein sequence ID" value="KAB7726636.1"/>
    <property type="molecule type" value="Genomic_DNA"/>
</dbReference>
<comment type="caution">
    <text evidence="4">The sequence shown here is derived from an EMBL/GenBank/DDBJ whole genome shotgun (WGS) entry which is preliminary data.</text>
</comment>
<evidence type="ECO:0000256" key="2">
    <source>
        <dbReference type="ARBA" id="ARBA00022737"/>
    </source>
</evidence>